<dbReference type="EMBL" id="JACXVP010000004">
    <property type="protein sequence ID" value="KAG5609358.1"/>
    <property type="molecule type" value="Genomic_DNA"/>
</dbReference>
<keyword evidence="2" id="KW-1185">Reference proteome</keyword>
<dbReference type="AlphaFoldDB" id="A0A9J5ZEV1"/>
<dbReference type="Proteomes" id="UP000824120">
    <property type="component" value="Chromosome 4"/>
</dbReference>
<reference evidence="1 2" key="1">
    <citation type="submission" date="2020-09" db="EMBL/GenBank/DDBJ databases">
        <title>De no assembly of potato wild relative species, Solanum commersonii.</title>
        <authorList>
            <person name="Cho K."/>
        </authorList>
    </citation>
    <scope>NUCLEOTIDE SEQUENCE [LARGE SCALE GENOMIC DNA]</scope>
    <source>
        <strain evidence="1">LZ3.2</strain>
        <tissue evidence="1">Leaf</tissue>
    </source>
</reference>
<sequence length="84" mass="9577">MPRATWAYLLATCCSFNQLLHWIEQIKASHLDADLVTPMENNHGFVVIYISVRCLLTSYMQAYSPSSTGYSKIQSMNQFADQIL</sequence>
<evidence type="ECO:0000313" key="2">
    <source>
        <dbReference type="Proteomes" id="UP000824120"/>
    </source>
</evidence>
<protein>
    <submittedName>
        <fullName evidence="1">Uncharacterized protein</fullName>
    </submittedName>
</protein>
<evidence type="ECO:0000313" key="1">
    <source>
        <dbReference type="EMBL" id="KAG5609358.1"/>
    </source>
</evidence>
<gene>
    <name evidence="1" type="ORF">H5410_020639</name>
</gene>
<organism evidence="1 2">
    <name type="scientific">Solanum commersonii</name>
    <name type="common">Commerson's wild potato</name>
    <name type="synonym">Commerson's nightshade</name>
    <dbReference type="NCBI Taxonomy" id="4109"/>
    <lineage>
        <taxon>Eukaryota</taxon>
        <taxon>Viridiplantae</taxon>
        <taxon>Streptophyta</taxon>
        <taxon>Embryophyta</taxon>
        <taxon>Tracheophyta</taxon>
        <taxon>Spermatophyta</taxon>
        <taxon>Magnoliopsida</taxon>
        <taxon>eudicotyledons</taxon>
        <taxon>Gunneridae</taxon>
        <taxon>Pentapetalae</taxon>
        <taxon>asterids</taxon>
        <taxon>lamiids</taxon>
        <taxon>Solanales</taxon>
        <taxon>Solanaceae</taxon>
        <taxon>Solanoideae</taxon>
        <taxon>Solaneae</taxon>
        <taxon>Solanum</taxon>
    </lineage>
</organism>
<comment type="caution">
    <text evidence="1">The sequence shown here is derived from an EMBL/GenBank/DDBJ whole genome shotgun (WGS) entry which is preliminary data.</text>
</comment>
<name>A0A9J5ZEV1_SOLCO</name>
<proteinExistence type="predicted"/>
<accession>A0A9J5ZEV1</accession>